<reference evidence="3 4" key="1">
    <citation type="submission" date="2022-09" db="EMBL/GenBank/DDBJ databases">
        <title>Interaction between co-microsymbionts with complementary sets of symbiotic genes in legume-rhizobium systems.</title>
        <authorList>
            <person name="Safronova V."/>
            <person name="Sazanova A."/>
            <person name="Afonin A."/>
            <person name="Chirak E."/>
        </authorList>
    </citation>
    <scope>NUCLEOTIDE SEQUENCE [LARGE SCALE GENOMIC DNA]</scope>
    <source>
        <strain evidence="3 4">A18/4-1</strain>
    </source>
</reference>
<sequence length="120" mass="12785">MRLDPAELGRIDVRLDIDATGRVKAHLTVEKAETLDLMQRDQRGLERALQQAGLDGAKTNLEFSLKQNPFNGGGQQGEERNGRPSLFGAADAGGEADEAPAPTINLYRGSLTASGVNILA</sequence>
<keyword evidence="3" id="KW-0282">Flagellum</keyword>
<evidence type="ECO:0000256" key="1">
    <source>
        <dbReference type="SAM" id="MobiDB-lite"/>
    </source>
</evidence>
<evidence type="ECO:0000313" key="3">
    <source>
        <dbReference type="EMBL" id="UXN72137.1"/>
    </source>
</evidence>
<keyword evidence="4" id="KW-1185">Reference proteome</keyword>
<dbReference type="Proteomes" id="UP001061862">
    <property type="component" value="Chromosome"/>
</dbReference>
<dbReference type="Gene3D" id="3.30.750.140">
    <property type="match status" value="1"/>
</dbReference>
<evidence type="ECO:0000313" key="4">
    <source>
        <dbReference type="Proteomes" id="UP001061862"/>
    </source>
</evidence>
<dbReference type="EMBL" id="CP104965">
    <property type="protein sequence ID" value="UXN72137.1"/>
    <property type="molecule type" value="Genomic_DNA"/>
</dbReference>
<feature type="domain" description="Flagellar hook-length control protein-like C-terminal" evidence="2">
    <location>
        <begin position="1"/>
        <end position="61"/>
    </location>
</feature>
<proteinExistence type="predicted"/>
<keyword evidence="3" id="KW-0966">Cell projection</keyword>
<accession>A0ABY6CJ69</accession>
<dbReference type="Pfam" id="PF02120">
    <property type="entry name" value="Flg_hook"/>
    <property type="match status" value="1"/>
</dbReference>
<organism evidence="3 4">
    <name type="scientific">Devosia neptuniae</name>
    <dbReference type="NCBI Taxonomy" id="191302"/>
    <lineage>
        <taxon>Bacteria</taxon>
        <taxon>Pseudomonadati</taxon>
        <taxon>Pseudomonadota</taxon>
        <taxon>Alphaproteobacteria</taxon>
        <taxon>Hyphomicrobiales</taxon>
        <taxon>Devosiaceae</taxon>
        <taxon>Devosia</taxon>
    </lineage>
</organism>
<dbReference type="InterPro" id="IPR021136">
    <property type="entry name" value="Flagellar_hook_control-like_C"/>
</dbReference>
<dbReference type="CDD" id="cd17470">
    <property type="entry name" value="T3SS_Flik_C"/>
    <property type="match status" value="1"/>
</dbReference>
<keyword evidence="3" id="KW-0969">Cilium</keyword>
<feature type="region of interest" description="Disordered" evidence="1">
    <location>
        <begin position="65"/>
        <end position="101"/>
    </location>
</feature>
<protein>
    <submittedName>
        <fullName evidence="3">Flagellar hook-length control protein FliK</fullName>
    </submittedName>
</protein>
<dbReference type="InterPro" id="IPR038610">
    <property type="entry name" value="FliK-like_C_sf"/>
</dbReference>
<name>A0ABY6CJ69_9HYPH</name>
<evidence type="ECO:0000259" key="2">
    <source>
        <dbReference type="Pfam" id="PF02120"/>
    </source>
</evidence>
<gene>
    <name evidence="3" type="ORF">N8A98_13330</name>
</gene>